<dbReference type="Proteomes" id="UP001529510">
    <property type="component" value="Unassembled WGS sequence"/>
</dbReference>
<evidence type="ECO:0000256" key="9">
    <source>
        <dbReference type="ARBA" id="ARBA00022824"/>
    </source>
</evidence>
<reference evidence="18 19" key="1">
    <citation type="submission" date="2024-05" db="EMBL/GenBank/DDBJ databases">
        <title>Genome sequencing and assembly of Indian major carp, Cirrhinus mrigala (Hamilton, 1822).</title>
        <authorList>
            <person name="Mohindra V."/>
            <person name="Chowdhury L.M."/>
            <person name="Lal K."/>
            <person name="Jena J.K."/>
        </authorList>
    </citation>
    <scope>NUCLEOTIDE SEQUENCE [LARGE SCALE GENOMIC DNA]</scope>
    <source>
        <strain evidence="18">CM1030</strain>
        <tissue evidence="18">Blood</tissue>
    </source>
</reference>
<protein>
    <recommendedName>
        <fullName evidence="20">Phosphoinositide phospholipase C</fullName>
    </recommendedName>
</protein>
<keyword evidence="6" id="KW-0963">Cytoplasm</keyword>
<evidence type="ECO:0000256" key="6">
    <source>
        <dbReference type="ARBA" id="ARBA00022490"/>
    </source>
</evidence>
<dbReference type="Pfam" id="PF09279">
    <property type="entry name" value="EF-hand_like"/>
    <property type="match status" value="1"/>
</dbReference>
<name>A0ABD0QEM0_CIRMR</name>
<dbReference type="FunFam" id="3.20.20.190:FF:000084">
    <property type="match status" value="1"/>
</dbReference>
<keyword evidence="11" id="KW-0442">Lipid degradation</keyword>
<proteinExistence type="predicted"/>
<dbReference type="PANTHER" id="PTHR10336:SF31">
    <property type="entry name" value="1-PHOSPHATIDYLINOSITOL 4,5-BISPHOSPHATE PHOSPHODIESTERASE DELTA-4"/>
    <property type="match status" value="1"/>
</dbReference>
<keyword evidence="12" id="KW-0443">Lipid metabolism</keyword>
<evidence type="ECO:0000256" key="7">
    <source>
        <dbReference type="ARBA" id="ARBA00022723"/>
    </source>
</evidence>
<evidence type="ECO:0000256" key="1">
    <source>
        <dbReference type="ARBA" id="ARBA00001195"/>
    </source>
</evidence>
<dbReference type="EMBL" id="JAMKFB020000009">
    <property type="protein sequence ID" value="KAL0184646.1"/>
    <property type="molecule type" value="Genomic_DNA"/>
</dbReference>
<evidence type="ECO:0000256" key="8">
    <source>
        <dbReference type="ARBA" id="ARBA00022801"/>
    </source>
</evidence>
<keyword evidence="19" id="KW-1185">Reference proteome</keyword>
<keyword evidence="9" id="KW-0256">Endoplasmic reticulum</keyword>
<evidence type="ECO:0000259" key="17">
    <source>
        <dbReference type="Pfam" id="PF09279"/>
    </source>
</evidence>
<comment type="caution">
    <text evidence="18">The sequence shown here is derived from an EMBL/GenBank/DDBJ whole genome shotgun (WGS) entry which is preliminary data.</text>
</comment>
<dbReference type="Pfam" id="PF00388">
    <property type="entry name" value="PI-PLC-X"/>
    <property type="match status" value="1"/>
</dbReference>
<organism evidence="18 19">
    <name type="scientific">Cirrhinus mrigala</name>
    <name type="common">Mrigala</name>
    <dbReference type="NCBI Taxonomy" id="683832"/>
    <lineage>
        <taxon>Eukaryota</taxon>
        <taxon>Metazoa</taxon>
        <taxon>Chordata</taxon>
        <taxon>Craniata</taxon>
        <taxon>Vertebrata</taxon>
        <taxon>Euteleostomi</taxon>
        <taxon>Actinopterygii</taxon>
        <taxon>Neopterygii</taxon>
        <taxon>Teleostei</taxon>
        <taxon>Ostariophysi</taxon>
        <taxon>Cypriniformes</taxon>
        <taxon>Cyprinidae</taxon>
        <taxon>Labeoninae</taxon>
        <taxon>Labeonini</taxon>
        <taxon>Cirrhinus</taxon>
    </lineage>
</organism>
<dbReference type="GO" id="GO:0016020">
    <property type="term" value="C:membrane"/>
    <property type="evidence" value="ECO:0007669"/>
    <property type="project" value="UniProtKB-SubCell"/>
</dbReference>
<comment type="catalytic activity">
    <reaction evidence="1">
        <text>a 1,2-diacyl-sn-glycero-3-phospho-(1D-myo-inositol-4,5-bisphosphate) + H2O = 1D-myo-inositol 1,4,5-trisphosphate + a 1,2-diacyl-sn-glycerol + H(+)</text>
        <dbReference type="Rhea" id="RHEA:33179"/>
        <dbReference type="ChEBI" id="CHEBI:15377"/>
        <dbReference type="ChEBI" id="CHEBI:15378"/>
        <dbReference type="ChEBI" id="CHEBI:17815"/>
        <dbReference type="ChEBI" id="CHEBI:58456"/>
        <dbReference type="ChEBI" id="CHEBI:203600"/>
        <dbReference type="EC" id="3.1.4.11"/>
    </reaction>
</comment>
<keyword evidence="7" id="KW-0479">Metal-binding</keyword>
<dbReference type="Gene3D" id="3.20.20.190">
    <property type="entry name" value="Phosphatidylinositol (PI) phosphodiesterase"/>
    <property type="match status" value="1"/>
</dbReference>
<evidence type="ECO:0000313" key="18">
    <source>
        <dbReference type="EMBL" id="KAL0184646.1"/>
    </source>
</evidence>
<accession>A0ABD0QEM0</accession>
<dbReference type="PROSITE" id="PS50007">
    <property type="entry name" value="PIPLC_X_DOMAIN"/>
    <property type="match status" value="1"/>
</dbReference>
<dbReference type="GO" id="GO:0005634">
    <property type="term" value="C:nucleus"/>
    <property type="evidence" value="ECO:0007669"/>
    <property type="project" value="UniProtKB-SubCell"/>
</dbReference>
<feature type="domain" description="Phosphatidylinositol-specific phospholipase C X" evidence="16">
    <location>
        <begin position="29"/>
        <end position="61"/>
    </location>
</feature>
<comment type="subcellular location">
    <subcellularLocation>
        <location evidence="5">Cytoplasm</location>
    </subcellularLocation>
    <subcellularLocation>
        <location evidence="4">Endoplasmic reticulum</location>
    </subcellularLocation>
    <subcellularLocation>
        <location evidence="3">Membrane</location>
        <topology evidence="3">Peripheral membrane protein</topology>
    </subcellularLocation>
    <subcellularLocation>
        <location evidence="2">Nucleus</location>
    </subcellularLocation>
</comment>
<keyword evidence="14" id="KW-0807">Transducer</keyword>
<dbReference type="InterPro" id="IPR015359">
    <property type="entry name" value="PLC_EF-hand-like"/>
</dbReference>
<dbReference type="InterPro" id="IPR000909">
    <property type="entry name" value="PLipase_C_PInositol-sp_X_dom"/>
</dbReference>
<evidence type="ECO:0000256" key="3">
    <source>
        <dbReference type="ARBA" id="ARBA00004170"/>
    </source>
</evidence>
<feature type="non-terminal residue" evidence="18">
    <location>
        <position position="61"/>
    </location>
</feature>
<evidence type="ECO:0008006" key="20">
    <source>
        <dbReference type="Google" id="ProtNLM"/>
    </source>
</evidence>
<evidence type="ECO:0000313" key="19">
    <source>
        <dbReference type="Proteomes" id="UP001529510"/>
    </source>
</evidence>
<dbReference type="GO" id="GO:0007165">
    <property type="term" value="P:signal transduction"/>
    <property type="evidence" value="ECO:0007669"/>
    <property type="project" value="UniProtKB-KW"/>
</dbReference>
<evidence type="ECO:0000256" key="4">
    <source>
        <dbReference type="ARBA" id="ARBA00004240"/>
    </source>
</evidence>
<dbReference type="PANTHER" id="PTHR10336">
    <property type="entry name" value="PHOSPHOINOSITIDE-SPECIFIC PHOSPHOLIPASE C FAMILY PROTEIN"/>
    <property type="match status" value="1"/>
</dbReference>
<keyword evidence="15" id="KW-0539">Nucleus</keyword>
<feature type="domain" description="Phosphoinositide-specific phospholipase C EF-hand-like" evidence="17">
    <location>
        <begin position="1"/>
        <end position="20"/>
    </location>
</feature>
<evidence type="ECO:0000256" key="13">
    <source>
        <dbReference type="ARBA" id="ARBA00023136"/>
    </source>
</evidence>
<sequence length="61" mass="6910">MSIDGFLMYLTSPEGSIFNPERQGLFQDMSQPLAHYYISSSHNTYLMEDQLTGPSSVEAYI</sequence>
<keyword evidence="13" id="KW-0472">Membrane</keyword>
<dbReference type="AlphaFoldDB" id="A0ABD0QEM0"/>
<gene>
    <name evidence="18" type="ORF">M9458_020342</name>
</gene>
<evidence type="ECO:0000256" key="15">
    <source>
        <dbReference type="ARBA" id="ARBA00023242"/>
    </source>
</evidence>
<dbReference type="GO" id="GO:0046872">
    <property type="term" value="F:metal ion binding"/>
    <property type="evidence" value="ECO:0007669"/>
    <property type="project" value="UniProtKB-KW"/>
</dbReference>
<dbReference type="GO" id="GO:0016042">
    <property type="term" value="P:lipid catabolic process"/>
    <property type="evidence" value="ECO:0007669"/>
    <property type="project" value="UniProtKB-KW"/>
</dbReference>
<evidence type="ECO:0000256" key="5">
    <source>
        <dbReference type="ARBA" id="ARBA00004496"/>
    </source>
</evidence>
<keyword evidence="8" id="KW-0378">Hydrolase</keyword>
<dbReference type="GO" id="GO:0004435">
    <property type="term" value="F:phosphatidylinositol-4,5-bisphosphate phospholipase C activity"/>
    <property type="evidence" value="ECO:0007669"/>
    <property type="project" value="UniProtKB-EC"/>
</dbReference>
<evidence type="ECO:0000256" key="2">
    <source>
        <dbReference type="ARBA" id="ARBA00004123"/>
    </source>
</evidence>
<dbReference type="GO" id="GO:0005783">
    <property type="term" value="C:endoplasmic reticulum"/>
    <property type="evidence" value="ECO:0007669"/>
    <property type="project" value="UniProtKB-SubCell"/>
</dbReference>
<dbReference type="InterPro" id="IPR001192">
    <property type="entry name" value="PI-PLC_fam"/>
</dbReference>
<evidence type="ECO:0000256" key="14">
    <source>
        <dbReference type="ARBA" id="ARBA00023224"/>
    </source>
</evidence>
<evidence type="ECO:0000259" key="16">
    <source>
        <dbReference type="Pfam" id="PF00388"/>
    </source>
</evidence>
<evidence type="ECO:0000256" key="10">
    <source>
        <dbReference type="ARBA" id="ARBA00022837"/>
    </source>
</evidence>
<evidence type="ECO:0000256" key="12">
    <source>
        <dbReference type="ARBA" id="ARBA00023098"/>
    </source>
</evidence>
<dbReference type="InterPro" id="IPR017946">
    <property type="entry name" value="PLC-like_Pdiesterase_TIM-brl"/>
</dbReference>
<evidence type="ECO:0000256" key="11">
    <source>
        <dbReference type="ARBA" id="ARBA00022963"/>
    </source>
</evidence>
<dbReference type="SUPFAM" id="SSF51695">
    <property type="entry name" value="PLC-like phosphodiesterases"/>
    <property type="match status" value="1"/>
</dbReference>
<keyword evidence="10" id="KW-0106">Calcium</keyword>